<evidence type="ECO:0000256" key="3">
    <source>
        <dbReference type="ARBA" id="ARBA00022670"/>
    </source>
</evidence>
<evidence type="ECO:0000256" key="8">
    <source>
        <dbReference type="PIRSR" id="PIRSR001123-2"/>
    </source>
</evidence>
<comment type="cofactor">
    <cofactor evidence="8">
        <name>a divalent metal cation</name>
        <dbReference type="ChEBI" id="CHEBI:60240"/>
    </cofactor>
    <text evidence="8">Binds 2 divalent metal cations per subunit.</text>
</comment>
<comment type="similarity">
    <text evidence="1 6">Belongs to the peptidase M42 family.</text>
</comment>
<dbReference type="Gene3D" id="2.40.30.40">
    <property type="entry name" value="Peptidase M42, domain 2"/>
    <property type="match status" value="1"/>
</dbReference>
<dbReference type="GO" id="GO:0046872">
    <property type="term" value="F:metal ion binding"/>
    <property type="evidence" value="ECO:0007669"/>
    <property type="project" value="UniProtKB-UniRule"/>
</dbReference>
<feature type="binding site" evidence="8">
    <location>
        <position position="193"/>
    </location>
    <ligand>
        <name>Zn(2+)</name>
        <dbReference type="ChEBI" id="CHEBI:29105"/>
        <label>1</label>
    </ligand>
</feature>
<keyword evidence="4 8" id="KW-0479">Metal-binding</keyword>
<evidence type="ECO:0000256" key="5">
    <source>
        <dbReference type="ARBA" id="ARBA00022801"/>
    </source>
</evidence>
<dbReference type="AlphaFoldDB" id="A0A6I3QBJ1"/>
<dbReference type="GO" id="GO:0004177">
    <property type="term" value="F:aminopeptidase activity"/>
    <property type="evidence" value="ECO:0007669"/>
    <property type="project" value="UniProtKB-UniRule"/>
</dbReference>
<dbReference type="PIRSF" id="PIRSF001123">
    <property type="entry name" value="PepA_GA"/>
    <property type="match status" value="1"/>
</dbReference>
<reference evidence="9 10" key="1">
    <citation type="journal article" date="2019" name="Nat. Med.">
        <title>A library of human gut bacterial isolates paired with longitudinal multiomics data enables mechanistic microbiome research.</title>
        <authorList>
            <person name="Poyet M."/>
            <person name="Groussin M."/>
            <person name="Gibbons S.M."/>
            <person name="Avila-Pacheco J."/>
            <person name="Jiang X."/>
            <person name="Kearney S.M."/>
            <person name="Perrotta A.R."/>
            <person name="Berdy B."/>
            <person name="Zhao S."/>
            <person name="Lieberman T.D."/>
            <person name="Swanson P.K."/>
            <person name="Smith M."/>
            <person name="Roesemann S."/>
            <person name="Alexander J.E."/>
            <person name="Rich S.A."/>
            <person name="Livny J."/>
            <person name="Vlamakis H."/>
            <person name="Clish C."/>
            <person name="Bullock K."/>
            <person name="Deik A."/>
            <person name="Scott J."/>
            <person name="Pierce K.A."/>
            <person name="Xavier R.J."/>
            <person name="Alm E.J."/>
        </authorList>
    </citation>
    <scope>NUCLEOTIDE SEQUENCE [LARGE SCALE GENOMIC DNA]</scope>
    <source>
        <strain evidence="9 10">BIOML-A7</strain>
    </source>
</reference>
<name>A0A6I3QBJ1_9FIRM</name>
<evidence type="ECO:0000256" key="6">
    <source>
        <dbReference type="PIRNR" id="PIRNR001123"/>
    </source>
</evidence>
<feature type="binding site" evidence="8">
    <location>
        <position position="193"/>
    </location>
    <ligand>
        <name>Zn(2+)</name>
        <dbReference type="ChEBI" id="CHEBI:29105"/>
        <label>2</label>
    </ligand>
</feature>
<evidence type="ECO:0000256" key="4">
    <source>
        <dbReference type="ARBA" id="ARBA00022723"/>
    </source>
</evidence>
<feature type="binding site" evidence="8">
    <location>
        <position position="248"/>
    </location>
    <ligand>
        <name>Zn(2+)</name>
        <dbReference type="ChEBI" id="CHEBI:29105"/>
        <label>1</label>
    </ligand>
</feature>
<feature type="binding site" evidence="8">
    <location>
        <position position="78"/>
    </location>
    <ligand>
        <name>Zn(2+)</name>
        <dbReference type="ChEBI" id="CHEBI:29105"/>
        <label>1</label>
    </ligand>
</feature>
<feature type="binding site" evidence="8">
    <location>
        <position position="226"/>
    </location>
    <ligand>
        <name>Zn(2+)</name>
        <dbReference type="ChEBI" id="CHEBI:29105"/>
        <label>2</label>
    </ligand>
</feature>
<dbReference type="EMBL" id="WMZR01000034">
    <property type="protein sequence ID" value="MTS53105.1"/>
    <property type="molecule type" value="Genomic_DNA"/>
</dbReference>
<dbReference type="Proteomes" id="UP000449193">
    <property type="component" value="Unassembled WGS sequence"/>
</dbReference>
<sequence>MEEKRKKNLPTEPYGDLDLEMLRRFSEANGICGHEKGASRVMAEYLKDAADIIDYDNLGSLIACGKGTGGPSIALFGHLDEVGFLVKKIEDDGFVRIINVGGMWPHLLLAQEVTVTTRDGREYVGVISSPPPHGMPAEERAKVKQVEELFVDLGVNDADEVKALGIRVGDTITPRTEFRVLNNPNYLLGKAWDDRIGAAIATAVLRALRGVPHVADVYAVGTVQEEVGLRGAQTAGYAIHPDVAIALDVTLASDVPDSKYGTPLGSGVTLCLMDGSVICNRELVYIMEDLCNDLGISFVHDIFLRGGTDSGAIHKLFNGVLNMTISIPARAIHSHRAVIHRKDVVDTIMLLTEFCRRLDTDMVERIRCSNR</sequence>
<evidence type="ECO:0000313" key="10">
    <source>
        <dbReference type="Proteomes" id="UP000449193"/>
    </source>
</evidence>
<evidence type="ECO:0000256" key="7">
    <source>
        <dbReference type="PIRSR" id="PIRSR001123-1"/>
    </source>
</evidence>
<dbReference type="InterPro" id="IPR023367">
    <property type="entry name" value="Peptidase_M42_dom2"/>
</dbReference>
<dbReference type="InterPro" id="IPR008007">
    <property type="entry name" value="Peptidase_M42"/>
</dbReference>
<dbReference type="InterPro" id="IPR051464">
    <property type="entry name" value="Peptidase_M42_aminopept"/>
</dbReference>
<evidence type="ECO:0000256" key="1">
    <source>
        <dbReference type="ARBA" id="ARBA00006272"/>
    </source>
</evidence>
<organism evidence="9 10">
    <name type="scientific">Ruthenibacterium lactatiformans</name>
    <dbReference type="NCBI Taxonomy" id="1550024"/>
    <lineage>
        <taxon>Bacteria</taxon>
        <taxon>Bacillati</taxon>
        <taxon>Bacillota</taxon>
        <taxon>Clostridia</taxon>
        <taxon>Eubacteriales</taxon>
        <taxon>Oscillospiraceae</taxon>
        <taxon>Ruthenibacterium</taxon>
    </lineage>
</organism>
<proteinExistence type="inferred from homology"/>
<evidence type="ECO:0000313" key="9">
    <source>
        <dbReference type="EMBL" id="MTS53105.1"/>
    </source>
</evidence>
<dbReference type="SUPFAM" id="SSF53187">
    <property type="entry name" value="Zn-dependent exopeptidases"/>
    <property type="match status" value="1"/>
</dbReference>
<dbReference type="Gene3D" id="3.40.630.10">
    <property type="entry name" value="Zn peptidases"/>
    <property type="match status" value="1"/>
</dbReference>
<dbReference type="CDD" id="cd05656">
    <property type="entry name" value="M42_Frv"/>
    <property type="match status" value="1"/>
</dbReference>
<dbReference type="Pfam" id="PF05343">
    <property type="entry name" value="Peptidase_M42"/>
    <property type="match status" value="1"/>
</dbReference>
<dbReference type="GO" id="GO:0006508">
    <property type="term" value="P:proteolysis"/>
    <property type="evidence" value="ECO:0007669"/>
    <property type="project" value="UniProtKB-KW"/>
</dbReference>
<accession>A0A6I3QBJ1</accession>
<dbReference type="PANTHER" id="PTHR32481">
    <property type="entry name" value="AMINOPEPTIDASE"/>
    <property type="match status" value="1"/>
</dbReference>
<keyword evidence="2" id="KW-0031">Aminopeptidase</keyword>
<keyword evidence="5" id="KW-0378">Hydrolase</keyword>
<gene>
    <name evidence="9" type="ORF">GMD52_16435</name>
</gene>
<comment type="caution">
    <text evidence="9">The sequence shown here is derived from an EMBL/GenBank/DDBJ whole genome shotgun (WGS) entry which is preliminary data.</text>
</comment>
<evidence type="ECO:0000256" key="2">
    <source>
        <dbReference type="ARBA" id="ARBA00022438"/>
    </source>
</evidence>
<dbReference type="RefSeq" id="WP_155201826.1">
    <property type="nucleotide sequence ID" value="NZ_WMZL01000041.1"/>
</dbReference>
<dbReference type="PANTHER" id="PTHR32481:SF0">
    <property type="entry name" value="AMINOPEPTIDASE YPDE-RELATED"/>
    <property type="match status" value="1"/>
</dbReference>
<keyword evidence="3" id="KW-0645">Protease</keyword>
<feature type="active site" description="Proton acceptor" evidence="7">
    <location>
        <position position="225"/>
    </location>
</feature>
<dbReference type="SUPFAM" id="SSF101821">
    <property type="entry name" value="Aminopeptidase/glucanase lid domain"/>
    <property type="match status" value="1"/>
</dbReference>
<feature type="binding site" evidence="8">
    <location>
        <position position="333"/>
    </location>
    <ligand>
        <name>Zn(2+)</name>
        <dbReference type="ChEBI" id="CHEBI:29105"/>
        <label>2</label>
    </ligand>
</feature>
<protein>
    <submittedName>
        <fullName evidence="9">Peptidase M28</fullName>
    </submittedName>
</protein>